<keyword evidence="1" id="KW-0540">Nuclease</keyword>
<keyword evidence="6" id="KW-0234">DNA repair</keyword>
<dbReference type="InterPro" id="IPR004601">
    <property type="entry name" value="UvdE"/>
</dbReference>
<evidence type="ECO:0000256" key="2">
    <source>
        <dbReference type="ARBA" id="ARBA00022759"/>
    </source>
</evidence>
<reference evidence="8" key="1">
    <citation type="submission" date="2020-02" db="EMBL/GenBank/DDBJ databases">
        <authorList>
            <person name="Meier V. D."/>
        </authorList>
    </citation>
    <scope>NUCLEOTIDE SEQUENCE</scope>
    <source>
        <strain evidence="8">AVDCRST_MAG39</strain>
    </source>
</reference>
<dbReference type="InterPro" id="IPR036237">
    <property type="entry name" value="Xyl_isomerase-like_sf"/>
</dbReference>
<dbReference type="GO" id="GO:0004519">
    <property type="term" value="F:endonuclease activity"/>
    <property type="evidence" value="ECO:0007669"/>
    <property type="project" value="UniProtKB-KW"/>
</dbReference>
<dbReference type="PANTHER" id="PTHR31290">
    <property type="entry name" value="UV-DAMAGE ENDONUCLEASE"/>
    <property type="match status" value="1"/>
</dbReference>
<dbReference type="Gene3D" id="3.20.20.150">
    <property type="entry name" value="Divalent-metal-dependent TIM barrel enzymes"/>
    <property type="match status" value="1"/>
</dbReference>
<protein>
    <submittedName>
        <fullName evidence="8">UV damage repair endonuclease</fullName>
    </submittedName>
</protein>
<keyword evidence="2 8" id="KW-0255">Endonuclease</keyword>
<keyword evidence="4" id="KW-0228">DNA excision</keyword>
<sequence length="391" mass="44685">MTDTTRPLRLGFPVKVMGKPGMKSNDTRRWQKSPHLKASLEYVSEILEYLDKVGLDMYRLSSDLAPYATHPDMPQFHGMVAESDAELRAFGNKAKELDIRLSFHPSQYVLLNSPDPQLTKKSIWDFSSQAEMLDRMGLDDEAVMITHVGGVYGEREEARARWVKGWEQCPEHVQRRLVLENDDIRFSAADVLWIHERTGVRLVFDYQHFWCLNPEGLDMRDTLERFVRSWPAGCRPKIHFSSPRTEMREVKRKITAKEREKAKAGTAKPKKGEVTKTAVKATARIKTVLLPPIWTGHSDFTNPFEFATFMRMANGLDFDVMMEGKAKDISLLKLRPDLLRFAPDVAARFGIHAEDAEQLAREEKMLEEGVSAEEEPDVDEGAPLPVLEEVD</sequence>
<evidence type="ECO:0000256" key="1">
    <source>
        <dbReference type="ARBA" id="ARBA00022722"/>
    </source>
</evidence>
<dbReference type="GO" id="GO:0006289">
    <property type="term" value="P:nucleotide-excision repair"/>
    <property type="evidence" value="ECO:0007669"/>
    <property type="project" value="InterPro"/>
</dbReference>
<keyword evidence="5" id="KW-0378">Hydrolase</keyword>
<evidence type="ECO:0000256" key="3">
    <source>
        <dbReference type="ARBA" id="ARBA00022763"/>
    </source>
</evidence>
<evidence type="ECO:0000256" key="4">
    <source>
        <dbReference type="ARBA" id="ARBA00022769"/>
    </source>
</evidence>
<evidence type="ECO:0000256" key="6">
    <source>
        <dbReference type="ARBA" id="ARBA00023204"/>
    </source>
</evidence>
<dbReference type="Pfam" id="PF03851">
    <property type="entry name" value="UvdE"/>
    <property type="match status" value="1"/>
</dbReference>
<dbReference type="GO" id="GO:0009411">
    <property type="term" value="P:response to UV"/>
    <property type="evidence" value="ECO:0007669"/>
    <property type="project" value="InterPro"/>
</dbReference>
<dbReference type="NCBIfam" id="TIGR00629">
    <property type="entry name" value="uvde"/>
    <property type="match status" value="1"/>
</dbReference>
<evidence type="ECO:0000313" key="8">
    <source>
        <dbReference type="EMBL" id="CAA9479764.1"/>
    </source>
</evidence>
<keyword evidence="3" id="KW-0227">DNA damage</keyword>
<proteinExistence type="predicted"/>
<gene>
    <name evidence="8" type="ORF">AVDCRST_MAG39-90</name>
</gene>
<dbReference type="SUPFAM" id="SSF51658">
    <property type="entry name" value="Xylose isomerase-like"/>
    <property type="match status" value="1"/>
</dbReference>
<evidence type="ECO:0000256" key="7">
    <source>
        <dbReference type="SAM" id="MobiDB-lite"/>
    </source>
</evidence>
<dbReference type="AlphaFoldDB" id="A0A6J4RR25"/>
<evidence type="ECO:0000256" key="5">
    <source>
        <dbReference type="ARBA" id="ARBA00022801"/>
    </source>
</evidence>
<feature type="compositionally biased region" description="Acidic residues" evidence="7">
    <location>
        <begin position="370"/>
        <end position="380"/>
    </location>
</feature>
<dbReference type="PANTHER" id="PTHR31290:SF5">
    <property type="entry name" value="UV-DAMAGE ENDONUCLEASE"/>
    <property type="match status" value="1"/>
</dbReference>
<accession>A0A6J4RR25</accession>
<name>A0A6J4RR25_9SPHN</name>
<dbReference type="EMBL" id="CADCVW010000005">
    <property type="protein sequence ID" value="CAA9479764.1"/>
    <property type="molecule type" value="Genomic_DNA"/>
</dbReference>
<organism evidence="8">
    <name type="scientific">uncultured Sphingomonadaceae bacterium</name>
    <dbReference type="NCBI Taxonomy" id="169976"/>
    <lineage>
        <taxon>Bacteria</taxon>
        <taxon>Pseudomonadati</taxon>
        <taxon>Pseudomonadota</taxon>
        <taxon>Alphaproteobacteria</taxon>
        <taxon>Sphingomonadales</taxon>
        <taxon>Sphingomonadaceae</taxon>
        <taxon>environmental samples</taxon>
    </lineage>
</organism>
<dbReference type="GO" id="GO:0016787">
    <property type="term" value="F:hydrolase activity"/>
    <property type="evidence" value="ECO:0007669"/>
    <property type="project" value="UniProtKB-KW"/>
</dbReference>
<feature type="region of interest" description="Disordered" evidence="7">
    <location>
        <begin position="361"/>
        <end position="391"/>
    </location>
</feature>